<dbReference type="PANTHER" id="PTHR46401:SF2">
    <property type="entry name" value="GLYCOSYLTRANSFERASE WBBK-RELATED"/>
    <property type="match status" value="1"/>
</dbReference>
<name>A0A1F6MRH4_9BACT</name>
<dbReference type="Gene3D" id="3.40.50.2000">
    <property type="entry name" value="Glycogen Phosphorylase B"/>
    <property type="match status" value="2"/>
</dbReference>
<dbReference type="SUPFAM" id="SSF53756">
    <property type="entry name" value="UDP-Glycosyltransferase/glycogen phosphorylase"/>
    <property type="match status" value="1"/>
</dbReference>
<accession>A0A1F6MRH4</accession>
<dbReference type="GO" id="GO:0016757">
    <property type="term" value="F:glycosyltransferase activity"/>
    <property type="evidence" value="ECO:0007669"/>
    <property type="project" value="InterPro"/>
</dbReference>
<dbReference type="InterPro" id="IPR028098">
    <property type="entry name" value="Glyco_trans_4-like_N"/>
</dbReference>
<dbReference type="Pfam" id="PF00534">
    <property type="entry name" value="Glycos_transf_1"/>
    <property type="match status" value="1"/>
</dbReference>
<evidence type="ECO:0000313" key="4">
    <source>
        <dbReference type="EMBL" id="OGH74266.1"/>
    </source>
</evidence>
<dbReference type="STRING" id="1798692.A3G00_00120"/>
<dbReference type="InterPro" id="IPR001296">
    <property type="entry name" value="Glyco_trans_1"/>
</dbReference>
<dbReference type="Proteomes" id="UP000178347">
    <property type="component" value="Unassembled WGS sequence"/>
</dbReference>
<evidence type="ECO:0000313" key="5">
    <source>
        <dbReference type="Proteomes" id="UP000178347"/>
    </source>
</evidence>
<dbReference type="CDD" id="cd03809">
    <property type="entry name" value="GT4_MtfB-like"/>
    <property type="match status" value="1"/>
</dbReference>
<evidence type="ECO:0000259" key="3">
    <source>
        <dbReference type="Pfam" id="PF13439"/>
    </source>
</evidence>
<feature type="domain" description="Glycosyltransferase subfamily 4-like N-terminal" evidence="3">
    <location>
        <begin position="101"/>
        <end position="181"/>
    </location>
</feature>
<feature type="domain" description="Glycosyl transferase family 1" evidence="2">
    <location>
        <begin position="200"/>
        <end position="343"/>
    </location>
</feature>
<evidence type="ECO:0000259" key="2">
    <source>
        <dbReference type="Pfam" id="PF00534"/>
    </source>
</evidence>
<dbReference type="PANTHER" id="PTHR46401">
    <property type="entry name" value="GLYCOSYLTRANSFERASE WBBK-RELATED"/>
    <property type="match status" value="1"/>
</dbReference>
<evidence type="ECO:0000256" key="1">
    <source>
        <dbReference type="ARBA" id="ARBA00022679"/>
    </source>
</evidence>
<sequence length="377" mass="43534">MDKQRTGVGEYTYGLLDAVFKIDRENQYFLFYNSYKDVSEILPKWSHPNVHYARTRWPNKCFNAILLLNLIKLDNLVIKKLFTNYKLQIKNLDVWFSPNLNFTSLTSKVKFILTIHDLSFEFLSECYTLKQRLWHKLLMPKKQCERADIILTPSESTARDVAATYGIDREKVNVCYPGVSTIITQNTINITQLREEYDLPEKFILFLGTIEPRKNVEAVIGAFAMAYDLGLRTYGLVITGAKGWKNKDVFQMIVNTPNVRYIDYVAEEDKSALYQMASLFVYPSLYEGFGLPVLEAMASGTPVITSNRSSLPEVGGDAVYYVNPTNAAELSEAMARILRDDELGIMNYELRIERQRELVKKFDWERSAKEFLLLIHI</sequence>
<organism evidence="4 5">
    <name type="scientific">Candidatus Magasanikbacteria bacterium RIFCSPLOWO2_12_FULL_43_12</name>
    <dbReference type="NCBI Taxonomy" id="1798692"/>
    <lineage>
        <taxon>Bacteria</taxon>
        <taxon>Candidatus Magasanikiibacteriota</taxon>
    </lineage>
</organism>
<gene>
    <name evidence="4" type="ORF">A3G00_00120</name>
</gene>
<proteinExistence type="predicted"/>
<evidence type="ECO:0008006" key="6">
    <source>
        <dbReference type="Google" id="ProtNLM"/>
    </source>
</evidence>
<keyword evidence="1" id="KW-0808">Transferase</keyword>
<dbReference type="Pfam" id="PF13439">
    <property type="entry name" value="Glyco_transf_4"/>
    <property type="match status" value="1"/>
</dbReference>
<dbReference type="AlphaFoldDB" id="A0A1F6MRH4"/>
<protein>
    <recommendedName>
        <fullName evidence="6">Glycosyl transferase family 1 domain-containing protein</fullName>
    </recommendedName>
</protein>
<dbReference type="EMBL" id="MFQN01000020">
    <property type="protein sequence ID" value="OGH74266.1"/>
    <property type="molecule type" value="Genomic_DNA"/>
</dbReference>
<comment type="caution">
    <text evidence="4">The sequence shown here is derived from an EMBL/GenBank/DDBJ whole genome shotgun (WGS) entry which is preliminary data.</text>
</comment>
<reference evidence="4 5" key="1">
    <citation type="journal article" date="2016" name="Nat. Commun.">
        <title>Thousands of microbial genomes shed light on interconnected biogeochemical processes in an aquifer system.</title>
        <authorList>
            <person name="Anantharaman K."/>
            <person name="Brown C.T."/>
            <person name="Hug L.A."/>
            <person name="Sharon I."/>
            <person name="Castelle C.J."/>
            <person name="Probst A.J."/>
            <person name="Thomas B.C."/>
            <person name="Singh A."/>
            <person name="Wilkins M.J."/>
            <person name="Karaoz U."/>
            <person name="Brodie E.L."/>
            <person name="Williams K.H."/>
            <person name="Hubbard S.S."/>
            <person name="Banfield J.F."/>
        </authorList>
    </citation>
    <scope>NUCLEOTIDE SEQUENCE [LARGE SCALE GENOMIC DNA]</scope>
</reference>